<protein>
    <submittedName>
        <fullName evidence="1">Uncharacterized protein</fullName>
    </submittedName>
</protein>
<sequence length="101" mass="12033">METIKVQTQNGTNYTIDLDGCFLQYNQHTWEHPHNTWKCCGVAERKKFNHMHYYNLSQFITLLRNKQITTYKNSSARYYIEDIDNGTHRLQMDGIAKAWIS</sequence>
<dbReference type="AlphaFoldDB" id="A0A0F9NFI6"/>
<gene>
    <name evidence="1" type="ORF">LCGC14_0972810</name>
</gene>
<name>A0A0F9NFI6_9ZZZZ</name>
<evidence type="ECO:0000313" key="1">
    <source>
        <dbReference type="EMBL" id="KKN16744.1"/>
    </source>
</evidence>
<accession>A0A0F9NFI6</accession>
<dbReference type="EMBL" id="LAZR01003584">
    <property type="protein sequence ID" value="KKN16744.1"/>
    <property type="molecule type" value="Genomic_DNA"/>
</dbReference>
<comment type="caution">
    <text evidence="1">The sequence shown here is derived from an EMBL/GenBank/DDBJ whole genome shotgun (WGS) entry which is preliminary data.</text>
</comment>
<proteinExistence type="predicted"/>
<reference evidence="1" key="1">
    <citation type="journal article" date="2015" name="Nature">
        <title>Complex archaea that bridge the gap between prokaryotes and eukaryotes.</title>
        <authorList>
            <person name="Spang A."/>
            <person name="Saw J.H."/>
            <person name="Jorgensen S.L."/>
            <person name="Zaremba-Niedzwiedzka K."/>
            <person name="Martijn J."/>
            <person name="Lind A.E."/>
            <person name="van Eijk R."/>
            <person name="Schleper C."/>
            <person name="Guy L."/>
            <person name="Ettema T.J."/>
        </authorList>
    </citation>
    <scope>NUCLEOTIDE SEQUENCE</scope>
</reference>
<organism evidence="1">
    <name type="scientific">marine sediment metagenome</name>
    <dbReference type="NCBI Taxonomy" id="412755"/>
    <lineage>
        <taxon>unclassified sequences</taxon>
        <taxon>metagenomes</taxon>
        <taxon>ecological metagenomes</taxon>
    </lineage>
</organism>